<feature type="domain" description="DUF4142" evidence="1">
    <location>
        <begin position="49"/>
        <end position="184"/>
    </location>
</feature>
<dbReference type="OrthoDB" id="770843at2"/>
<organism evidence="2 3">
    <name type="scientific">Hymenobacter gummosus</name>
    <dbReference type="NCBI Taxonomy" id="1776032"/>
    <lineage>
        <taxon>Bacteria</taxon>
        <taxon>Pseudomonadati</taxon>
        <taxon>Bacteroidota</taxon>
        <taxon>Cytophagia</taxon>
        <taxon>Cytophagales</taxon>
        <taxon>Hymenobacteraceae</taxon>
        <taxon>Hymenobacter</taxon>
    </lineage>
</organism>
<proteinExistence type="predicted"/>
<dbReference type="EMBL" id="RXOF01000001">
    <property type="protein sequence ID" value="RTQ53759.1"/>
    <property type="molecule type" value="Genomic_DNA"/>
</dbReference>
<dbReference type="AlphaFoldDB" id="A0A3S0HAT1"/>
<evidence type="ECO:0000313" key="2">
    <source>
        <dbReference type="EMBL" id="RTQ53759.1"/>
    </source>
</evidence>
<comment type="caution">
    <text evidence="2">The sequence shown here is derived from an EMBL/GenBank/DDBJ whole genome shotgun (WGS) entry which is preliminary data.</text>
</comment>
<evidence type="ECO:0000259" key="1">
    <source>
        <dbReference type="Pfam" id="PF13628"/>
    </source>
</evidence>
<dbReference type="PROSITE" id="PS51257">
    <property type="entry name" value="PROKAR_LIPOPROTEIN"/>
    <property type="match status" value="1"/>
</dbReference>
<dbReference type="Gene3D" id="1.20.1260.10">
    <property type="match status" value="1"/>
</dbReference>
<dbReference type="RefSeq" id="WP_126691686.1">
    <property type="nucleotide sequence ID" value="NZ_RXOF01000001.1"/>
</dbReference>
<reference evidence="2 3" key="1">
    <citation type="submission" date="2018-12" db="EMBL/GenBank/DDBJ databases">
        <title>Hymenobacter gummosus sp. nov., isolated from a spring.</title>
        <authorList>
            <person name="Nie L."/>
        </authorList>
    </citation>
    <scope>NUCLEOTIDE SEQUENCE [LARGE SCALE GENOMIC DNA]</scope>
    <source>
        <strain evidence="2 3">KCTC 52166</strain>
    </source>
</reference>
<gene>
    <name evidence="2" type="ORF">EJV47_03220</name>
</gene>
<sequence length="190" mass="20552">MLSLPRILLLIAPLGLLSCGAGERDPVADAKFENGQRIEREDVTKRQEQDADFVVEAATGSSFGAALGQLATRQASSPALRTFGQQLQRDAGQLGGALRTLATQKSLTLPEGLSGRQQDAIDELTRLRGAAFDKELLEVATDYLDDAQDAFDDMADDAYDGDIRGVAAKYAPTLKSHYERADELQDQLPK</sequence>
<dbReference type="Pfam" id="PF13628">
    <property type="entry name" value="DUF4142"/>
    <property type="match status" value="1"/>
</dbReference>
<name>A0A3S0HAT1_9BACT</name>
<accession>A0A3S0HAT1</accession>
<dbReference type="Proteomes" id="UP000282184">
    <property type="component" value="Unassembled WGS sequence"/>
</dbReference>
<dbReference type="PANTHER" id="PTHR38593:SF1">
    <property type="entry name" value="BLR2558 PROTEIN"/>
    <property type="match status" value="1"/>
</dbReference>
<dbReference type="InterPro" id="IPR012347">
    <property type="entry name" value="Ferritin-like"/>
</dbReference>
<dbReference type="InterPro" id="IPR025419">
    <property type="entry name" value="DUF4142"/>
</dbReference>
<evidence type="ECO:0000313" key="3">
    <source>
        <dbReference type="Proteomes" id="UP000282184"/>
    </source>
</evidence>
<keyword evidence="3" id="KW-1185">Reference proteome</keyword>
<protein>
    <submittedName>
        <fullName evidence="2">DUF4142 domain-containing protein</fullName>
    </submittedName>
</protein>
<dbReference type="PANTHER" id="PTHR38593">
    <property type="entry name" value="BLR2558 PROTEIN"/>
    <property type="match status" value="1"/>
</dbReference>